<evidence type="ECO:0000313" key="8">
    <source>
        <dbReference type="Proteomes" id="UP000199288"/>
    </source>
</evidence>
<proteinExistence type="inferred from homology"/>
<dbReference type="Proteomes" id="UP000199288">
    <property type="component" value="Unassembled WGS sequence"/>
</dbReference>
<dbReference type="SUPFAM" id="SSF53335">
    <property type="entry name" value="S-adenosyl-L-methionine-dependent methyltransferases"/>
    <property type="match status" value="1"/>
</dbReference>
<dbReference type="InterPro" id="IPR020598">
    <property type="entry name" value="rRNA_Ade_methylase_Trfase_N"/>
</dbReference>
<organism evidence="7 8">
    <name type="scientific">Bowdeniella nasicola</name>
    <dbReference type="NCBI Taxonomy" id="208480"/>
    <lineage>
        <taxon>Bacteria</taxon>
        <taxon>Bacillati</taxon>
        <taxon>Actinomycetota</taxon>
        <taxon>Actinomycetes</taxon>
        <taxon>Actinomycetales</taxon>
        <taxon>Actinomycetaceae</taxon>
        <taxon>Bowdeniella</taxon>
    </lineage>
</organism>
<dbReference type="InterPro" id="IPR001737">
    <property type="entry name" value="KsgA/Erm"/>
</dbReference>
<protein>
    <submittedName>
        <fullName evidence="7">Ribosomal RNA adenine dimethylase</fullName>
    </submittedName>
</protein>
<dbReference type="PANTHER" id="PTHR11727:SF7">
    <property type="entry name" value="DIMETHYLADENOSINE TRANSFERASE-RELATED"/>
    <property type="match status" value="1"/>
</dbReference>
<feature type="binding site" evidence="5">
    <location>
        <position position="14"/>
    </location>
    <ligand>
        <name>S-adenosyl-L-methionine</name>
        <dbReference type="ChEBI" id="CHEBI:59789"/>
    </ligand>
</feature>
<feature type="binding site" evidence="5">
    <location>
        <position position="40"/>
    </location>
    <ligand>
        <name>S-adenosyl-L-methionine</name>
        <dbReference type="ChEBI" id="CHEBI:59789"/>
    </ligand>
</feature>
<dbReference type="AlphaFoldDB" id="A0A1H4AKD9"/>
<accession>A0A1H4AKD9</accession>
<sequence>MPRYSAGRHEHGQNYLTDHAVIRRIIHLVHATDGPIFEIGPGRGAITLPLARFDRPLTAVDIDAANVRELRRIVPGDVTVIHHDFLAFHLPQRPHVIVGNLPFHLTTAMLRKVLHSSGWSEAILLMQWEVARRRARA</sequence>
<feature type="domain" description="Ribosomal RNA adenine methylase transferase N-terminal" evidence="6">
    <location>
        <begin position="21"/>
        <end position="137"/>
    </location>
</feature>
<evidence type="ECO:0000256" key="1">
    <source>
        <dbReference type="ARBA" id="ARBA00022603"/>
    </source>
</evidence>
<dbReference type="GO" id="GO:0000179">
    <property type="term" value="F:rRNA (adenine-N6,N6-)-dimethyltransferase activity"/>
    <property type="evidence" value="ECO:0007669"/>
    <property type="project" value="UniProtKB-UniRule"/>
</dbReference>
<dbReference type="PROSITE" id="PS51689">
    <property type="entry name" value="SAM_RNA_A_N6_MT"/>
    <property type="match status" value="1"/>
</dbReference>
<dbReference type="EMBL" id="FNQV01000008">
    <property type="protein sequence ID" value="SEA36248.1"/>
    <property type="molecule type" value="Genomic_DNA"/>
</dbReference>
<name>A0A1H4AKD9_9ACTO</name>
<keyword evidence="2 5" id="KW-0808">Transferase</keyword>
<keyword evidence="4 5" id="KW-0694">RNA-binding</keyword>
<dbReference type="GO" id="GO:0003723">
    <property type="term" value="F:RNA binding"/>
    <property type="evidence" value="ECO:0007669"/>
    <property type="project" value="UniProtKB-UniRule"/>
</dbReference>
<dbReference type="CDD" id="cd02440">
    <property type="entry name" value="AdoMet_MTases"/>
    <property type="match status" value="1"/>
</dbReference>
<comment type="similarity">
    <text evidence="5">Belongs to the class I-like SAM-binding methyltransferase superfamily. rRNA adenine N(6)-methyltransferase family.</text>
</comment>
<dbReference type="Pfam" id="PF00398">
    <property type="entry name" value="RrnaAD"/>
    <property type="match status" value="1"/>
</dbReference>
<evidence type="ECO:0000256" key="3">
    <source>
        <dbReference type="ARBA" id="ARBA00022691"/>
    </source>
</evidence>
<dbReference type="Gene3D" id="3.40.50.150">
    <property type="entry name" value="Vaccinia Virus protein VP39"/>
    <property type="match status" value="1"/>
</dbReference>
<keyword evidence="8" id="KW-1185">Reference proteome</keyword>
<gene>
    <name evidence="7" type="ORF">SAMN02910418_01420</name>
</gene>
<keyword evidence="3 5" id="KW-0949">S-adenosyl-L-methionine</keyword>
<dbReference type="SMART" id="SM00650">
    <property type="entry name" value="rADc"/>
    <property type="match status" value="1"/>
</dbReference>
<evidence type="ECO:0000259" key="6">
    <source>
        <dbReference type="SMART" id="SM00650"/>
    </source>
</evidence>
<evidence type="ECO:0000313" key="7">
    <source>
        <dbReference type="EMBL" id="SEA36248.1"/>
    </source>
</evidence>
<dbReference type="InterPro" id="IPR029063">
    <property type="entry name" value="SAM-dependent_MTases_sf"/>
</dbReference>
<evidence type="ECO:0000256" key="2">
    <source>
        <dbReference type="ARBA" id="ARBA00022679"/>
    </source>
</evidence>
<feature type="binding site" evidence="5">
    <location>
        <position position="100"/>
    </location>
    <ligand>
        <name>S-adenosyl-L-methionine</name>
        <dbReference type="ChEBI" id="CHEBI:59789"/>
    </ligand>
</feature>
<evidence type="ECO:0000256" key="4">
    <source>
        <dbReference type="ARBA" id="ARBA00022884"/>
    </source>
</evidence>
<feature type="binding site" evidence="5">
    <location>
        <position position="84"/>
    </location>
    <ligand>
        <name>S-adenosyl-L-methionine</name>
        <dbReference type="ChEBI" id="CHEBI:59789"/>
    </ligand>
</feature>
<feature type="binding site" evidence="5">
    <location>
        <position position="61"/>
    </location>
    <ligand>
        <name>S-adenosyl-L-methionine</name>
        <dbReference type="ChEBI" id="CHEBI:59789"/>
    </ligand>
</feature>
<dbReference type="PANTHER" id="PTHR11727">
    <property type="entry name" value="DIMETHYLADENOSINE TRANSFERASE"/>
    <property type="match status" value="1"/>
</dbReference>
<feature type="binding site" evidence="5">
    <location>
        <position position="16"/>
    </location>
    <ligand>
        <name>S-adenosyl-L-methionine</name>
        <dbReference type="ChEBI" id="CHEBI:59789"/>
    </ligand>
</feature>
<dbReference type="GO" id="GO:0005829">
    <property type="term" value="C:cytosol"/>
    <property type="evidence" value="ECO:0007669"/>
    <property type="project" value="TreeGrafter"/>
</dbReference>
<reference evidence="8" key="1">
    <citation type="submission" date="2016-10" db="EMBL/GenBank/DDBJ databases">
        <authorList>
            <person name="Varghese N."/>
            <person name="Submissions S."/>
        </authorList>
    </citation>
    <scope>NUCLEOTIDE SEQUENCE [LARGE SCALE GENOMIC DNA]</scope>
    <source>
        <strain evidence="8">KPR-1</strain>
    </source>
</reference>
<keyword evidence="1 5" id="KW-0489">Methyltransferase</keyword>
<evidence type="ECO:0000256" key="5">
    <source>
        <dbReference type="PROSITE-ProRule" id="PRU01026"/>
    </source>
</evidence>